<sequence length="163" mass="17430">MKTKITYVLASIIFSFALSSCGNSNQDNTAETLAMHTEPNEQKSNTAVAVMTFSETEFDFGTVAEGDILEHTFSFTNTGNAPLVIVNAKGSCGCTVSNWPKEPIAPGATEKMLVKFNTNGKPNQQNKQVTITTNSAVGKQILKIKAMVTPKIKNAVSGIPLSK</sequence>
<dbReference type="STRING" id="1038014.SAMN04487910_3198"/>
<dbReference type="EMBL" id="FOAB01000005">
    <property type="protein sequence ID" value="SEL72925.1"/>
    <property type="molecule type" value="Genomic_DNA"/>
</dbReference>
<gene>
    <name evidence="2" type="ORF">SAMN04487910_3198</name>
</gene>
<dbReference type="OrthoDB" id="826619at2"/>
<evidence type="ECO:0000313" key="2">
    <source>
        <dbReference type="EMBL" id="SEL72925.1"/>
    </source>
</evidence>
<dbReference type="RefSeq" id="WP_091410272.1">
    <property type="nucleotide sequence ID" value="NZ_FOAB01000005.1"/>
</dbReference>
<dbReference type="InterPro" id="IPR013783">
    <property type="entry name" value="Ig-like_fold"/>
</dbReference>
<dbReference type="Proteomes" id="UP000198521">
    <property type="component" value="Unassembled WGS sequence"/>
</dbReference>
<evidence type="ECO:0000313" key="3">
    <source>
        <dbReference type="Proteomes" id="UP000198521"/>
    </source>
</evidence>
<proteinExistence type="predicted"/>
<feature type="chain" id="PRO_5011668733" description="DUF1573 domain-containing protein" evidence="1">
    <location>
        <begin position="21"/>
        <end position="163"/>
    </location>
</feature>
<dbReference type="InterPro" id="IPR011467">
    <property type="entry name" value="DUF1573"/>
</dbReference>
<accession>A0A1H7SK85</accession>
<dbReference type="PANTHER" id="PTHR37833:SF1">
    <property type="entry name" value="SIGNAL PEPTIDE PROTEIN"/>
    <property type="match status" value="1"/>
</dbReference>
<reference evidence="2 3" key="1">
    <citation type="submission" date="2016-10" db="EMBL/GenBank/DDBJ databases">
        <authorList>
            <person name="de Groot N.N."/>
        </authorList>
    </citation>
    <scope>NUCLEOTIDE SEQUENCE [LARGE SCALE GENOMIC DNA]</scope>
    <source>
        <strain evidence="2 3">DSM 25232</strain>
    </source>
</reference>
<organism evidence="2 3">
    <name type="scientific">Aquimarina amphilecti</name>
    <dbReference type="NCBI Taxonomy" id="1038014"/>
    <lineage>
        <taxon>Bacteria</taxon>
        <taxon>Pseudomonadati</taxon>
        <taxon>Bacteroidota</taxon>
        <taxon>Flavobacteriia</taxon>
        <taxon>Flavobacteriales</taxon>
        <taxon>Flavobacteriaceae</taxon>
        <taxon>Aquimarina</taxon>
    </lineage>
</organism>
<dbReference type="PANTHER" id="PTHR37833">
    <property type="entry name" value="LIPOPROTEIN-RELATED"/>
    <property type="match status" value="1"/>
</dbReference>
<name>A0A1H7SK85_AQUAM</name>
<dbReference type="Gene3D" id="2.60.40.10">
    <property type="entry name" value="Immunoglobulins"/>
    <property type="match status" value="1"/>
</dbReference>
<feature type="signal peptide" evidence="1">
    <location>
        <begin position="1"/>
        <end position="20"/>
    </location>
</feature>
<evidence type="ECO:0000256" key="1">
    <source>
        <dbReference type="SAM" id="SignalP"/>
    </source>
</evidence>
<dbReference type="Pfam" id="PF07610">
    <property type="entry name" value="DUF1573"/>
    <property type="match status" value="1"/>
</dbReference>
<keyword evidence="1" id="KW-0732">Signal</keyword>
<evidence type="ECO:0008006" key="4">
    <source>
        <dbReference type="Google" id="ProtNLM"/>
    </source>
</evidence>
<keyword evidence="3" id="KW-1185">Reference proteome</keyword>
<protein>
    <recommendedName>
        <fullName evidence="4">DUF1573 domain-containing protein</fullName>
    </recommendedName>
</protein>
<dbReference type="AlphaFoldDB" id="A0A1H7SK85"/>
<dbReference type="PROSITE" id="PS51257">
    <property type="entry name" value="PROKAR_LIPOPROTEIN"/>
    <property type="match status" value="1"/>
</dbReference>